<dbReference type="SUPFAM" id="SSF55874">
    <property type="entry name" value="ATPase domain of HSP90 chaperone/DNA topoisomerase II/histidine kinase"/>
    <property type="match status" value="1"/>
</dbReference>
<keyword evidence="16" id="KW-0812">Transmembrane</keyword>
<name>A0ABX0FRN0_9BURK</name>
<dbReference type="EC" id="2.7.13.3" evidence="4"/>
<evidence type="ECO:0000256" key="14">
    <source>
        <dbReference type="ARBA" id="ARBA00024827"/>
    </source>
</evidence>
<comment type="subcellular location">
    <subcellularLocation>
        <location evidence="3">Cytoplasm</location>
    </subcellularLocation>
</comment>
<evidence type="ECO:0000256" key="7">
    <source>
        <dbReference type="ARBA" id="ARBA00022490"/>
    </source>
</evidence>
<evidence type="ECO:0000256" key="4">
    <source>
        <dbReference type="ARBA" id="ARBA00012438"/>
    </source>
</evidence>
<dbReference type="Gene3D" id="3.30.565.10">
    <property type="entry name" value="Histidine kinase-like ATPase, C-terminal domain"/>
    <property type="match status" value="1"/>
</dbReference>
<sequence>MSYTPPSVEIDTIVAAACLLAAISLLLLWRHHRQRRELATLHRMLSHEREQRTLADQALADTRKQVHHLSTSQQSLRDAERRRIARDLHDDLGQQLLALSMDTRALAGRHPDLSGPLTQFDQRIELAGRSMRSIVRDLQVEALESGLQGAVQQQVEQFSRLSGIPCRLDAEPAAFLNGPGNGVERVVYRVLQESLSNIVRHAQASEVCVGICRQQHSLSLTVRDNGVGLPQPPAARGSGLRGIAQRVAEAGGRFDIASSPGFGTALTMSFPIQ</sequence>
<keyword evidence="10 18" id="KW-0418">Kinase</keyword>
<dbReference type="PRINTS" id="PR00344">
    <property type="entry name" value="BCTRLSENSOR"/>
</dbReference>
<evidence type="ECO:0000256" key="6">
    <source>
        <dbReference type="ARBA" id="ARBA00022485"/>
    </source>
</evidence>
<dbReference type="InterPro" id="IPR003594">
    <property type="entry name" value="HATPase_dom"/>
</dbReference>
<dbReference type="PANTHER" id="PTHR24421">
    <property type="entry name" value="NITRATE/NITRITE SENSOR PROTEIN NARX-RELATED"/>
    <property type="match status" value="1"/>
</dbReference>
<feature type="transmembrane region" description="Helical" evidence="16">
    <location>
        <begin position="12"/>
        <end position="29"/>
    </location>
</feature>
<evidence type="ECO:0000256" key="11">
    <source>
        <dbReference type="ARBA" id="ARBA00023004"/>
    </source>
</evidence>
<proteinExistence type="predicted"/>
<dbReference type="Gene3D" id="1.20.5.1930">
    <property type="match status" value="1"/>
</dbReference>
<evidence type="ECO:0000256" key="1">
    <source>
        <dbReference type="ARBA" id="ARBA00000085"/>
    </source>
</evidence>
<comment type="caution">
    <text evidence="18">The sequence shown here is derived from an EMBL/GenBank/DDBJ whole genome shotgun (WGS) entry which is preliminary data.</text>
</comment>
<dbReference type="EMBL" id="JAADJT010000011">
    <property type="protein sequence ID" value="NGZ87133.1"/>
    <property type="molecule type" value="Genomic_DNA"/>
</dbReference>
<keyword evidence="6" id="KW-0004">4Fe-4S</keyword>
<dbReference type="InterPro" id="IPR011712">
    <property type="entry name" value="Sig_transdc_His_kin_sub3_dim/P"/>
</dbReference>
<dbReference type="PANTHER" id="PTHR24421:SF59">
    <property type="entry name" value="OXYGEN SENSOR HISTIDINE KINASE NREB"/>
    <property type="match status" value="1"/>
</dbReference>
<comment type="cofactor">
    <cofactor evidence="2">
        <name>[4Fe-4S] cluster</name>
        <dbReference type="ChEBI" id="CHEBI:49883"/>
    </cofactor>
</comment>
<dbReference type="InterPro" id="IPR004358">
    <property type="entry name" value="Sig_transdc_His_kin-like_C"/>
</dbReference>
<keyword evidence="11" id="KW-0408">Iron</keyword>
<evidence type="ECO:0000256" key="3">
    <source>
        <dbReference type="ARBA" id="ARBA00004496"/>
    </source>
</evidence>
<dbReference type="RefSeq" id="WP_166107056.1">
    <property type="nucleotide sequence ID" value="NZ_JAADJT010000011.1"/>
</dbReference>
<evidence type="ECO:0000256" key="2">
    <source>
        <dbReference type="ARBA" id="ARBA00001966"/>
    </source>
</evidence>
<evidence type="ECO:0000256" key="9">
    <source>
        <dbReference type="ARBA" id="ARBA00022723"/>
    </source>
</evidence>
<dbReference type="InterPro" id="IPR005467">
    <property type="entry name" value="His_kinase_dom"/>
</dbReference>
<dbReference type="SMART" id="SM00387">
    <property type="entry name" value="HATPase_c"/>
    <property type="match status" value="1"/>
</dbReference>
<dbReference type="GO" id="GO:0016301">
    <property type="term" value="F:kinase activity"/>
    <property type="evidence" value="ECO:0007669"/>
    <property type="project" value="UniProtKB-KW"/>
</dbReference>
<keyword evidence="16" id="KW-1133">Transmembrane helix</keyword>
<reference evidence="19" key="1">
    <citation type="submission" date="2023-07" db="EMBL/GenBank/DDBJ databases">
        <title>Duganella aceri sp. nov., isolated from tree sap.</title>
        <authorList>
            <person name="Kim I.S."/>
        </authorList>
    </citation>
    <scope>NUCLEOTIDE SEQUENCE [LARGE SCALE GENOMIC DNA]</scope>
    <source>
        <strain evidence="19">SAP-35</strain>
    </source>
</reference>
<keyword evidence="8" id="KW-0808">Transferase</keyword>
<feature type="domain" description="Histidine kinase" evidence="17">
    <location>
        <begin position="87"/>
        <end position="273"/>
    </location>
</feature>
<organism evidence="18 19">
    <name type="scientific">Duganella aceris</name>
    <dbReference type="NCBI Taxonomy" id="2703883"/>
    <lineage>
        <taxon>Bacteria</taxon>
        <taxon>Pseudomonadati</taxon>
        <taxon>Pseudomonadota</taxon>
        <taxon>Betaproteobacteria</taxon>
        <taxon>Burkholderiales</taxon>
        <taxon>Oxalobacteraceae</taxon>
        <taxon>Telluria group</taxon>
        <taxon>Duganella</taxon>
    </lineage>
</organism>
<keyword evidence="13" id="KW-0411">Iron-sulfur</keyword>
<evidence type="ECO:0000256" key="12">
    <source>
        <dbReference type="ARBA" id="ARBA00023012"/>
    </source>
</evidence>
<dbReference type="InterPro" id="IPR036890">
    <property type="entry name" value="HATPase_C_sf"/>
</dbReference>
<evidence type="ECO:0000256" key="8">
    <source>
        <dbReference type="ARBA" id="ARBA00022679"/>
    </source>
</evidence>
<keyword evidence="9" id="KW-0479">Metal-binding</keyword>
<evidence type="ECO:0000256" key="13">
    <source>
        <dbReference type="ARBA" id="ARBA00023014"/>
    </source>
</evidence>
<protein>
    <recommendedName>
        <fullName evidence="5">Oxygen sensor histidine kinase NreB</fullName>
        <ecNumber evidence="4">2.7.13.3</ecNumber>
    </recommendedName>
    <alternativeName>
        <fullName evidence="15">Nitrogen regulation protein B</fullName>
    </alternativeName>
</protein>
<evidence type="ECO:0000256" key="16">
    <source>
        <dbReference type="SAM" id="Phobius"/>
    </source>
</evidence>
<dbReference type="Proteomes" id="UP000666369">
    <property type="component" value="Unassembled WGS sequence"/>
</dbReference>
<evidence type="ECO:0000313" key="19">
    <source>
        <dbReference type="Proteomes" id="UP000666369"/>
    </source>
</evidence>
<keyword evidence="7" id="KW-0963">Cytoplasm</keyword>
<evidence type="ECO:0000256" key="15">
    <source>
        <dbReference type="ARBA" id="ARBA00030800"/>
    </source>
</evidence>
<evidence type="ECO:0000256" key="10">
    <source>
        <dbReference type="ARBA" id="ARBA00022777"/>
    </source>
</evidence>
<gene>
    <name evidence="18" type="ORF">GW587_23085</name>
</gene>
<evidence type="ECO:0000256" key="5">
    <source>
        <dbReference type="ARBA" id="ARBA00017322"/>
    </source>
</evidence>
<accession>A0ABX0FRN0</accession>
<dbReference type="Pfam" id="PF02518">
    <property type="entry name" value="HATPase_c"/>
    <property type="match status" value="1"/>
</dbReference>
<dbReference type="InterPro" id="IPR050482">
    <property type="entry name" value="Sensor_HK_TwoCompSys"/>
</dbReference>
<comment type="function">
    <text evidence="14">Member of the two-component regulatory system NreB/NreC involved in the control of dissimilatory nitrate/nitrite reduction in response to oxygen. NreB functions as a direct oxygen sensor histidine kinase which is autophosphorylated, in the absence of oxygen, probably at the conserved histidine residue, and transfers its phosphate group probably to a conserved aspartate residue of NreC. NreB/NreC activates the expression of the nitrate (narGHJI) and nitrite (nir) reductase operons, as well as the putative nitrate transporter gene narT.</text>
</comment>
<evidence type="ECO:0000313" key="18">
    <source>
        <dbReference type="EMBL" id="NGZ87133.1"/>
    </source>
</evidence>
<keyword evidence="16" id="KW-0472">Membrane</keyword>
<dbReference type="CDD" id="cd16917">
    <property type="entry name" value="HATPase_UhpB-NarQ-NarX-like"/>
    <property type="match status" value="1"/>
</dbReference>
<comment type="catalytic activity">
    <reaction evidence="1">
        <text>ATP + protein L-histidine = ADP + protein N-phospho-L-histidine.</text>
        <dbReference type="EC" id="2.7.13.3"/>
    </reaction>
</comment>
<keyword evidence="19" id="KW-1185">Reference proteome</keyword>
<dbReference type="PROSITE" id="PS50109">
    <property type="entry name" value="HIS_KIN"/>
    <property type="match status" value="1"/>
</dbReference>
<evidence type="ECO:0000259" key="17">
    <source>
        <dbReference type="PROSITE" id="PS50109"/>
    </source>
</evidence>
<keyword evidence="12" id="KW-0902">Two-component regulatory system</keyword>
<dbReference type="Pfam" id="PF07730">
    <property type="entry name" value="HisKA_3"/>
    <property type="match status" value="1"/>
</dbReference>